<feature type="transmembrane region" description="Helical" evidence="3">
    <location>
        <begin position="136"/>
        <end position="155"/>
    </location>
</feature>
<organism evidence="5 6">
    <name type="scientific">Hylemonella gracilis</name>
    <dbReference type="NCBI Taxonomy" id="80880"/>
    <lineage>
        <taxon>Bacteria</taxon>
        <taxon>Pseudomonadati</taxon>
        <taxon>Pseudomonadota</taxon>
        <taxon>Betaproteobacteria</taxon>
        <taxon>Burkholderiales</taxon>
        <taxon>Comamonadaceae</taxon>
        <taxon>Hylemonella</taxon>
    </lineage>
</organism>
<dbReference type="SUPFAM" id="SSF55073">
    <property type="entry name" value="Nucleotide cyclase"/>
    <property type="match status" value="1"/>
</dbReference>
<dbReference type="PANTHER" id="PTHR45138">
    <property type="entry name" value="REGULATORY COMPONENTS OF SENSORY TRANSDUCTION SYSTEM"/>
    <property type="match status" value="1"/>
</dbReference>
<dbReference type="KEGG" id="hgr:DW355_07200"/>
<evidence type="ECO:0000313" key="6">
    <source>
        <dbReference type="Proteomes" id="UP000292939"/>
    </source>
</evidence>
<dbReference type="InterPro" id="IPR050469">
    <property type="entry name" value="Diguanylate_Cyclase"/>
</dbReference>
<sequence length="446" mass="49351">MAAQHGSPSILNLDLYTQYFFFGVIDLMQGISLYLLWRREKQPYLLLWGLGFGLSAAGFLLVNLRHTPLAPLPVIVGSATLVTLGLALLHAGQCAVLRQQELHGHMRDALRWSWPFTLTAIEPLALWLARSDADRVVQVHSALLGLVAAFGLIALARNRYQTKQINKFGRSRRDPVIFWSLLIVLMVTQVVLAQNFTELFLVFEQLIYGVLALQVLGMVAAHVGLFAAFMNMHTAALNAELRARSTALEKSMEQLRWISETDALTDLPNRRKFNETLSTEWARATRRGQPLALLMIDIDHFKTYNDHYGHPQGDRCLERVARVLRAAVQRPGDLAARYGGEEFAVILPETDSTGAEQLARKIVGAVQAQRIPHAATSVPGDIITVSIGVAAYNPLRAGQISGTTSYKGSGTVQMEQLIKRADAALYKAKRQGRNRAVVAIEELATV</sequence>
<name>A0A4P6UJ80_9BURK</name>
<dbReference type="InterPro" id="IPR043128">
    <property type="entry name" value="Rev_trsase/Diguanyl_cyclase"/>
</dbReference>
<comment type="catalytic activity">
    <reaction evidence="2">
        <text>2 GTP = 3',3'-c-di-GMP + 2 diphosphate</text>
        <dbReference type="Rhea" id="RHEA:24898"/>
        <dbReference type="ChEBI" id="CHEBI:33019"/>
        <dbReference type="ChEBI" id="CHEBI:37565"/>
        <dbReference type="ChEBI" id="CHEBI:58805"/>
        <dbReference type="EC" id="2.7.7.65"/>
    </reaction>
</comment>
<dbReference type="PANTHER" id="PTHR45138:SF9">
    <property type="entry name" value="DIGUANYLATE CYCLASE DGCM-RELATED"/>
    <property type="match status" value="1"/>
</dbReference>
<evidence type="ECO:0000256" key="2">
    <source>
        <dbReference type="ARBA" id="ARBA00034247"/>
    </source>
</evidence>
<feature type="transmembrane region" description="Helical" evidence="3">
    <location>
        <begin position="16"/>
        <end position="37"/>
    </location>
</feature>
<keyword evidence="3" id="KW-1133">Transmembrane helix</keyword>
<dbReference type="Gene3D" id="3.30.70.270">
    <property type="match status" value="1"/>
</dbReference>
<dbReference type="Proteomes" id="UP000292939">
    <property type="component" value="Chromosome"/>
</dbReference>
<dbReference type="SMART" id="SM00267">
    <property type="entry name" value="GGDEF"/>
    <property type="match status" value="1"/>
</dbReference>
<reference evidence="5 6" key="1">
    <citation type="submission" date="2018-07" db="EMBL/GenBank/DDBJ databases">
        <title>Exploring interactions and the metabolic potential of the ultra-small soil bacteria Hylemonella gracilis.</title>
        <authorList>
            <person name="Tyc O."/>
            <person name="Kulkarni P."/>
            <person name="Gawehns F."/>
            <person name="Hundscheid M."/>
            <person name="Zweers H."/>
            <person name="Garbeva P."/>
        </authorList>
    </citation>
    <scope>NUCLEOTIDE SEQUENCE [LARGE SCALE GENOMIC DNA]</scope>
    <source>
        <strain evidence="5 6">NS1</strain>
    </source>
</reference>
<dbReference type="CDD" id="cd01949">
    <property type="entry name" value="GGDEF"/>
    <property type="match status" value="1"/>
</dbReference>
<dbReference type="InterPro" id="IPR000160">
    <property type="entry name" value="GGDEF_dom"/>
</dbReference>
<dbReference type="GO" id="GO:1902201">
    <property type="term" value="P:negative regulation of bacterial-type flagellum-dependent cell motility"/>
    <property type="evidence" value="ECO:0007669"/>
    <property type="project" value="TreeGrafter"/>
</dbReference>
<dbReference type="GO" id="GO:0043709">
    <property type="term" value="P:cell adhesion involved in single-species biofilm formation"/>
    <property type="evidence" value="ECO:0007669"/>
    <property type="project" value="TreeGrafter"/>
</dbReference>
<feature type="domain" description="GGDEF" evidence="4">
    <location>
        <begin position="289"/>
        <end position="441"/>
    </location>
</feature>
<feature type="transmembrane region" description="Helical" evidence="3">
    <location>
        <begin position="206"/>
        <end position="229"/>
    </location>
</feature>
<feature type="transmembrane region" description="Helical" evidence="3">
    <location>
        <begin position="44"/>
        <end position="64"/>
    </location>
</feature>
<evidence type="ECO:0000256" key="1">
    <source>
        <dbReference type="ARBA" id="ARBA00012528"/>
    </source>
</evidence>
<keyword evidence="3" id="KW-0812">Transmembrane</keyword>
<dbReference type="Pfam" id="PF00990">
    <property type="entry name" value="GGDEF"/>
    <property type="match status" value="1"/>
</dbReference>
<dbReference type="InterPro" id="IPR029787">
    <property type="entry name" value="Nucleotide_cyclase"/>
</dbReference>
<dbReference type="EC" id="2.7.7.65" evidence="1"/>
<accession>A0A4P6UJ80</accession>
<dbReference type="GO" id="GO:0005886">
    <property type="term" value="C:plasma membrane"/>
    <property type="evidence" value="ECO:0007669"/>
    <property type="project" value="TreeGrafter"/>
</dbReference>
<evidence type="ECO:0000259" key="4">
    <source>
        <dbReference type="PROSITE" id="PS50887"/>
    </source>
</evidence>
<dbReference type="EMBL" id="CP031395">
    <property type="protein sequence ID" value="QBK04596.1"/>
    <property type="molecule type" value="Genomic_DNA"/>
</dbReference>
<protein>
    <recommendedName>
        <fullName evidence="1">diguanylate cyclase</fullName>
        <ecNumber evidence="1">2.7.7.65</ecNumber>
    </recommendedName>
</protein>
<keyword evidence="3" id="KW-0472">Membrane</keyword>
<feature type="transmembrane region" description="Helical" evidence="3">
    <location>
        <begin position="70"/>
        <end position="91"/>
    </location>
</feature>
<proteinExistence type="predicted"/>
<dbReference type="NCBIfam" id="TIGR00254">
    <property type="entry name" value="GGDEF"/>
    <property type="match status" value="1"/>
</dbReference>
<evidence type="ECO:0000313" key="5">
    <source>
        <dbReference type="EMBL" id="QBK04596.1"/>
    </source>
</evidence>
<dbReference type="AlphaFoldDB" id="A0A4P6UJ80"/>
<dbReference type="PROSITE" id="PS50887">
    <property type="entry name" value="GGDEF"/>
    <property type="match status" value="1"/>
</dbReference>
<dbReference type="FunFam" id="3.30.70.270:FF:000001">
    <property type="entry name" value="Diguanylate cyclase domain protein"/>
    <property type="match status" value="1"/>
</dbReference>
<feature type="transmembrane region" description="Helical" evidence="3">
    <location>
        <begin position="176"/>
        <end position="194"/>
    </location>
</feature>
<evidence type="ECO:0000256" key="3">
    <source>
        <dbReference type="SAM" id="Phobius"/>
    </source>
</evidence>
<gene>
    <name evidence="5" type="ORF">DW355_07200</name>
</gene>
<feature type="transmembrane region" description="Helical" evidence="3">
    <location>
        <begin position="112"/>
        <end position="130"/>
    </location>
</feature>
<dbReference type="GO" id="GO:0052621">
    <property type="term" value="F:diguanylate cyclase activity"/>
    <property type="evidence" value="ECO:0007669"/>
    <property type="project" value="UniProtKB-EC"/>
</dbReference>